<dbReference type="OrthoDB" id="5488837at2"/>
<dbReference type="PANTHER" id="PTHR32071">
    <property type="entry name" value="TRANSCRIPTIONAL REGULATORY PROTEIN"/>
    <property type="match status" value="1"/>
</dbReference>
<evidence type="ECO:0000256" key="5">
    <source>
        <dbReference type="ARBA" id="ARBA00023163"/>
    </source>
</evidence>
<keyword evidence="1" id="KW-0547">Nucleotide-binding</keyword>
<dbReference type="Pfam" id="PF25601">
    <property type="entry name" value="AAA_lid_14"/>
    <property type="match status" value="1"/>
</dbReference>
<evidence type="ECO:0000259" key="6">
    <source>
        <dbReference type="PROSITE" id="PS50045"/>
    </source>
</evidence>
<dbReference type="GO" id="GO:0005524">
    <property type="term" value="F:ATP binding"/>
    <property type="evidence" value="ECO:0007669"/>
    <property type="project" value="UniProtKB-KW"/>
</dbReference>
<dbReference type="Gene3D" id="3.40.50.300">
    <property type="entry name" value="P-loop containing nucleotide triphosphate hydrolases"/>
    <property type="match status" value="1"/>
</dbReference>
<dbReference type="InterPro" id="IPR003593">
    <property type="entry name" value="AAA+_ATPase"/>
</dbReference>
<dbReference type="PROSITE" id="PS50045">
    <property type="entry name" value="SIGMA54_INTERACT_4"/>
    <property type="match status" value="1"/>
</dbReference>
<dbReference type="InterPro" id="IPR002078">
    <property type="entry name" value="Sigma_54_int"/>
</dbReference>
<evidence type="ECO:0000256" key="1">
    <source>
        <dbReference type="ARBA" id="ARBA00022741"/>
    </source>
</evidence>
<keyword evidence="2" id="KW-0067">ATP-binding</keyword>
<evidence type="ECO:0000313" key="9">
    <source>
        <dbReference type="Proteomes" id="UP000183760"/>
    </source>
</evidence>
<keyword evidence="3" id="KW-0805">Transcription regulation</keyword>
<evidence type="ECO:0000256" key="3">
    <source>
        <dbReference type="ARBA" id="ARBA00023015"/>
    </source>
</evidence>
<dbReference type="GO" id="GO:0006355">
    <property type="term" value="P:regulation of DNA-templated transcription"/>
    <property type="evidence" value="ECO:0007669"/>
    <property type="project" value="InterPro"/>
</dbReference>
<evidence type="ECO:0000256" key="4">
    <source>
        <dbReference type="ARBA" id="ARBA00023125"/>
    </source>
</evidence>
<dbReference type="SMART" id="SM00382">
    <property type="entry name" value="AAA"/>
    <property type="match status" value="1"/>
</dbReference>
<dbReference type="PROSITE" id="PS00688">
    <property type="entry name" value="SIGMA54_INTERACT_3"/>
    <property type="match status" value="1"/>
</dbReference>
<dbReference type="Pfam" id="PF00158">
    <property type="entry name" value="Sigma54_activat"/>
    <property type="match status" value="1"/>
</dbReference>
<dbReference type="CDD" id="cd00009">
    <property type="entry name" value="AAA"/>
    <property type="match status" value="1"/>
</dbReference>
<sequence length="591" mass="64637">MQDGIQRLLLSLLKCGDFEEAANAALQAMLRSAEEALDASPHARRGRILRGTVHLRPGEGYLRLAARDARPGAGRPAEGDEDVELALLTSTTAWRSVVTHRCAVALDANAGTVRPLAVSAAPEATRDAGPAAAMFHSPDSRQRMLGRSASHVLVLPLRAPGGGIDGLISLEADCPAAMGTDFIWGELAPSLQWLADVAAPYLMNLPVRPVRTAAPDAFLPVVGAAMSHLLPVMRVFARQDETLLISGPTGAGKSRLARWCHEHSRQQQGPFETLDLMTVPEDLQAAELFGWKKGAFTGAVRDTVGAVARAEGGTLFIDEIDKLSLKTQAAMLHVLEERTYRVLGEDTRERRANVRFVIGTNADLKGAVREGRFREDLYYRLNVLPIRLPALDDRQDEVAPWARYMADRRHRQRVPHGGVGLTPEAERRLASASWPGNLRQLDNIIRRAYALALSRQGEDAREVRIEEEHVVQALAYDGAPGARAPVMERLHAAAEALVDAVERCEGPVDLDLTDAFRGFVLGVASQRFGREEAFKRFGREKLVTTRNHHRALRREVERIEALGRALGLEQPSPFQELLAEGETPSKASPAT</sequence>
<dbReference type="GO" id="GO:0003677">
    <property type="term" value="F:DNA binding"/>
    <property type="evidence" value="ECO:0007669"/>
    <property type="project" value="UniProtKB-KW"/>
</dbReference>
<evidence type="ECO:0000313" key="10">
    <source>
        <dbReference type="Proteomes" id="UP000321514"/>
    </source>
</evidence>
<accession>A0A511TGT7</accession>
<dbReference type="InterPro" id="IPR025944">
    <property type="entry name" value="Sigma_54_int_dom_CS"/>
</dbReference>
<reference evidence="8 9" key="1">
    <citation type="submission" date="2016-10" db="EMBL/GenBank/DDBJ databases">
        <authorList>
            <person name="Varghese N."/>
            <person name="Submissions S."/>
        </authorList>
    </citation>
    <scope>NUCLEOTIDE SEQUENCE [LARGE SCALE GENOMIC DNA]</scope>
    <source>
        <strain evidence="8 9">DSM 16525</strain>
    </source>
</reference>
<organism evidence="7 10">
    <name type="scientific">Myxococcus fulvus</name>
    <dbReference type="NCBI Taxonomy" id="33"/>
    <lineage>
        <taxon>Bacteria</taxon>
        <taxon>Pseudomonadati</taxon>
        <taxon>Myxococcota</taxon>
        <taxon>Myxococcia</taxon>
        <taxon>Myxococcales</taxon>
        <taxon>Cystobacterineae</taxon>
        <taxon>Myxococcaceae</taxon>
        <taxon>Myxococcus</taxon>
    </lineage>
</organism>
<dbReference type="EMBL" id="BJXR01000079">
    <property type="protein sequence ID" value="GEN13387.1"/>
    <property type="molecule type" value="Genomic_DNA"/>
</dbReference>
<dbReference type="InterPro" id="IPR058031">
    <property type="entry name" value="AAA_lid_NorR"/>
</dbReference>
<dbReference type="AlphaFoldDB" id="A0A511TGT7"/>
<dbReference type="InterPro" id="IPR027417">
    <property type="entry name" value="P-loop_NTPase"/>
</dbReference>
<evidence type="ECO:0000256" key="2">
    <source>
        <dbReference type="ARBA" id="ARBA00022840"/>
    </source>
</evidence>
<dbReference type="EMBL" id="FOIB01000020">
    <property type="protein sequence ID" value="SEU42678.1"/>
    <property type="molecule type" value="Genomic_DNA"/>
</dbReference>
<reference evidence="7 10" key="2">
    <citation type="submission" date="2019-07" db="EMBL/GenBank/DDBJ databases">
        <title>Whole genome shotgun sequence of Myxococcus fulvus NBRC 100333.</title>
        <authorList>
            <person name="Hosoyama A."/>
            <person name="Uohara A."/>
            <person name="Ohji S."/>
            <person name="Ichikawa N."/>
        </authorList>
    </citation>
    <scope>NUCLEOTIDE SEQUENCE [LARGE SCALE GENOMIC DNA]</scope>
    <source>
        <strain evidence="7 10">NBRC 100333</strain>
    </source>
</reference>
<dbReference type="Proteomes" id="UP000183760">
    <property type="component" value="Unassembled WGS sequence"/>
</dbReference>
<evidence type="ECO:0000313" key="8">
    <source>
        <dbReference type="EMBL" id="SEU42678.1"/>
    </source>
</evidence>
<dbReference type="Gene3D" id="1.10.8.60">
    <property type="match status" value="1"/>
</dbReference>
<keyword evidence="5" id="KW-0804">Transcription</keyword>
<feature type="domain" description="Sigma-54 factor interaction" evidence="6">
    <location>
        <begin position="219"/>
        <end position="450"/>
    </location>
</feature>
<protein>
    <submittedName>
        <fullName evidence="8">DNA-binding transcriptional response regulator, NtrC family, contains REC, AAA-type ATPase, and a Fis-type DNA-binding domains</fullName>
    </submittedName>
</protein>
<name>A0A511TGT7_MYXFU</name>
<proteinExistence type="predicted"/>
<dbReference type="PROSITE" id="PS00676">
    <property type="entry name" value="SIGMA54_INTERACT_2"/>
    <property type="match status" value="1"/>
</dbReference>
<keyword evidence="9" id="KW-1185">Reference proteome</keyword>
<dbReference type="SUPFAM" id="SSF52540">
    <property type="entry name" value="P-loop containing nucleoside triphosphate hydrolases"/>
    <property type="match status" value="1"/>
</dbReference>
<keyword evidence="4 8" id="KW-0238">DNA-binding</keyword>
<evidence type="ECO:0000313" key="7">
    <source>
        <dbReference type="EMBL" id="GEN13387.1"/>
    </source>
</evidence>
<gene>
    <name evidence="7" type="ORF">MFU01_84240</name>
    <name evidence="8" type="ORF">SAMN05443572_12027</name>
</gene>
<dbReference type="Proteomes" id="UP000321514">
    <property type="component" value="Unassembled WGS sequence"/>
</dbReference>
<comment type="caution">
    <text evidence="7">The sequence shown here is derived from an EMBL/GenBank/DDBJ whole genome shotgun (WGS) entry which is preliminary data.</text>
</comment>
<dbReference type="InterPro" id="IPR025943">
    <property type="entry name" value="Sigma_54_int_dom_ATP-bd_2"/>
</dbReference>